<evidence type="ECO:0000313" key="9">
    <source>
        <dbReference type="Proteomes" id="UP000701801"/>
    </source>
</evidence>
<feature type="transmembrane region" description="Helical" evidence="6">
    <location>
        <begin position="90"/>
        <end position="110"/>
    </location>
</feature>
<dbReference type="Proteomes" id="UP000701801">
    <property type="component" value="Unassembled WGS sequence"/>
</dbReference>
<comment type="subcellular location">
    <subcellularLocation>
        <location evidence="1">Membrane</location>
        <topology evidence="1">Multi-pass membrane protein</topology>
    </subcellularLocation>
</comment>
<keyword evidence="5 6" id="KW-0472">Membrane</keyword>
<reference evidence="8" key="1">
    <citation type="submission" date="2021-07" db="EMBL/GenBank/DDBJ databases">
        <authorList>
            <person name="Durling M."/>
        </authorList>
    </citation>
    <scope>NUCLEOTIDE SEQUENCE</scope>
</reference>
<evidence type="ECO:0000256" key="2">
    <source>
        <dbReference type="ARBA" id="ARBA00022448"/>
    </source>
</evidence>
<dbReference type="GO" id="GO:0016020">
    <property type="term" value="C:membrane"/>
    <property type="evidence" value="ECO:0007669"/>
    <property type="project" value="UniProtKB-SubCell"/>
</dbReference>
<feature type="transmembrane region" description="Helical" evidence="6">
    <location>
        <begin position="324"/>
        <end position="341"/>
    </location>
</feature>
<accession>A0A9N9LJV7</accession>
<dbReference type="FunFam" id="1.20.1250.20:FF:000013">
    <property type="entry name" value="MFS general substrate transporter"/>
    <property type="match status" value="1"/>
</dbReference>
<dbReference type="InterPro" id="IPR011701">
    <property type="entry name" value="MFS"/>
</dbReference>
<dbReference type="PANTHER" id="PTHR43791">
    <property type="entry name" value="PERMEASE-RELATED"/>
    <property type="match status" value="1"/>
</dbReference>
<feature type="domain" description="Major facilitator superfamily (MFS) profile" evidence="7">
    <location>
        <begin position="47"/>
        <end position="469"/>
    </location>
</feature>
<evidence type="ECO:0000256" key="6">
    <source>
        <dbReference type="SAM" id="Phobius"/>
    </source>
</evidence>
<feature type="transmembrane region" description="Helical" evidence="6">
    <location>
        <begin position="148"/>
        <end position="165"/>
    </location>
</feature>
<feature type="transmembrane region" description="Helical" evidence="6">
    <location>
        <begin position="375"/>
        <end position="395"/>
    </location>
</feature>
<feature type="transmembrane region" description="Helical" evidence="6">
    <location>
        <begin position="217"/>
        <end position="236"/>
    </location>
</feature>
<dbReference type="EMBL" id="CAJVRM010000096">
    <property type="protein sequence ID" value="CAG8974232.1"/>
    <property type="molecule type" value="Genomic_DNA"/>
</dbReference>
<dbReference type="Gene3D" id="1.20.1250.20">
    <property type="entry name" value="MFS general substrate transporter like domains"/>
    <property type="match status" value="2"/>
</dbReference>
<comment type="caution">
    <text evidence="8">The sequence shown here is derived from an EMBL/GenBank/DDBJ whole genome shotgun (WGS) entry which is preliminary data.</text>
</comment>
<dbReference type="OrthoDB" id="9971669at2759"/>
<keyword evidence="3 6" id="KW-0812">Transmembrane</keyword>
<feature type="transmembrane region" description="Helical" evidence="6">
    <location>
        <begin position="407"/>
        <end position="429"/>
    </location>
</feature>
<evidence type="ECO:0000256" key="1">
    <source>
        <dbReference type="ARBA" id="ARBA00004141"/>
    </source>
</evidence>
<name>A0A9N9LJV7_9HELO</name>
<dbReference type="SUPFAM" id="SSF103473">
    <property type="entry name" value="MFS general substrate transporter"/>
    <property type="match status" value="1"/>
</dbReference>
<dbReference type="PANTHER" id="PTHR43791:SF53">
    <property type="entry name" value="MAJOR FACILITATOR SUPERFAMILY (MFS) PROFILE DOMAIN-CONTAINING PROTEIN"/>
    <property type="match status" value="1"/>
</dbReference>
<keyword evidence="2" id="KW-0813">Transport</keyword>
<dbReference type="InterPro" id="IPR036259">
    <property type="entry name" value="MFS_trans_sf"/>
</dbReference>
<organism evidence="8 9">
    <name type="scientific">Hymenoscyphus albidus</name>
    <dbReference type="NCBI Taxonomy" id="595503"/>
    <lineage>
        <taxon>Eukaryota</taxon>
        <taxon>Fungi</taxon>
        <taxon>Dikarya</taxon>
        <taxon>Ascomycota</taxon>
        <taxon>Pezizomycotina</taxon>
        <taxon>Leotiomycetes</taxon>
        <taxon>Helotiales</taxon>
        <taxon>Helotiaceae</taxon>
        <taxon>Hymenoscyphus</taxon>
    </lineage>
</organism>
<feature type="transmembrane region" description="Helical" evidence="6">
    <location>
        <begin position="177"/>
        <end position="197"/>
    </location>
</feature>
<dbReference type="GO" id="GO:0022857">
    <property type="term" value="F:transmembrane transporter activity"/>
    <property type="evidence" value="ECO:0007669"/>
    <property type="project" value="InterPro"/>
</dbReference>
<evidence type="ECO:0000256" key="3">
    <source>
        <dbReference type="ARBA" id="ARBA00022692"/>
    </source>
</evidence>
<gene>
    <name evidence="8" type="ORF">HYALB_00009720</name>
</gene>
<feature type="transmembrane region" description="Helical" evidence="6">
    <location>
        <begin position="44"/>
        <end position="62"/>
    </location>
</feature>
<dbReference type="FunFam" id="1.20.1250.20:FF:000018">
    <property type="entry name" value="MFS transporter permease"/>
    <property type="match status" value="1"/>
</dbReference>
<dbReference type="PROSITE" id="PS50850">
    <property type="entry name" value="MFS"/>
    <property type="match status" value="1"/>
</dbReference>
<evidence type="ECO:0000256" key="4">
    <source>
        <dbReference type="ARBA" id="ARBA00022989"/>
    </source>
</evidence>
<dbReference type="Pfam" id="PF07690">
    <property type="entry name" value="MFS_1"/>
    <property type="match status" value="1"/>
</dbReference>
<keyword evidence="4 6" id="KW-1133">Transmembrane helix</keyword>
<feature type="transmembrane region" description="Helical" evidence="6">
    <location>
        <begin position="117"/>
        <end position="136"/>
    </location>
</feature>
<evidence type="ECO:0000259" key="7">
    <source>
        <dbReference type="PROSITE" id="PS50850"/>
    </source>
</evidence>
<feature type="transmembrane region" description="Helical" evidence="6">
    <location>
        <begin position="348"/>
        <end position="369"/>
    </location>
</feature>
<dbReference type="InterPro" id="IPR020846">
    <property type="entry name" value="MFS_dom"/>
</dbReference>
<dbReference type="AlphaFoldDB" id="A0A9N9LJV7"/>
<sequence length="499" mass="55636">MADQEKQAVIAPAIAKVDSDEDSLSREWTDEDERRIRQRMDWRIVPTVFVLYLMCFIDRANIGVTNKRNRNARIQGMAVDLKLGGYRFNWALTIFYISYILAEIPSNIILKKVGGRYYLPSLVVTFGLISMCTAFVKNYEGLLACRFMLGLAEGGTMPGISYYLSCFYKRNELLFRLGLFIQGTTLAGAFGGLLAAGLSSIPSWGVASTPIHSWRNIFFFEGLFTLLVSSFAFFVLPSRPDQCKFLTPRDQYIALERINKEHKESAMEATQAKHVHRAIFNINNIICGLGFFAINISVQSFSLFLPSILSALGWTALKTQFYSVPPYVIACIWSILMFRLSDKFNRRGVFLVVGAVLAIVGYVMLATTTSNSVKYGAVFLASAGAFPGGPTWLAWGLNNAAGPSVRAVTSAYIVSVGSCGAIVATWTYLEKDRPTYHRGHWINVGANIVAACLAVAGVVYTKWENKKRDRGDRASRLEGLDDDEKIKLGYRHPDFRYVS</sequence>
<keyword evidence="9" id="KW-1185">Reference proteome</keyword>
<evidence type="ECO:0000313" key="8">
    <source>
        <dbReference type="EMBL" id="CAG8974232.1"/>
    </source>
</evidence>
<proteinExistence type="predicted"/>
<protein>
    <recommendedName>
        <fullName evidence="7">Major facilitator superfamily (MFS) profile domain-containing protein</fullName>
    </recommendedName>
</protein>
<evidence type="ECO:0000256" key="5">
    <source>
        <dbReference type="ARBA" id="ARBA00023136"/>
    </source>
</evidence>
<feature type="transmembrane region" description="Helical" evidence="6">
    <location>
        <begin position="441"/>
        <end position="460"/>
    </location>
</feature>
<feature type="transmembrane region" description="Helical" evidence="6">
    <location>
        <begin position="282"/>
        <end position="304"/>
    </location>
</feature>